<accession>A0A9X3B1P9</accession>
<gene>
    <name evidence="1" type="ORF">NE536_13100</name>
</gene>
<dbReference type="RefSeq" id="WP_261272964.1">
    <property type="nucleotide sequence ID" value="NZ_JAMTCC010000021.1"/>
</dbReference>
<dbReference type="EMBL" id="JAMTCC010000021">
    <property type="protein sequence ID" value="MCT7946293.1"/>
    <property type="molecule type" value="Genomic_DNA"/>
</dbReference>
<organism evidence="1 2">
    <name type="scientific">Shewanella septentrionalis</name>
    <dbReference type="NCBI Taxonomy" id="2952223"/>
    <lineage>
        <taxon>Bacteria</taxon>
        <taxon>Pseudomonadati</taxon>
        <taxon>Pseudomonadota</taxon>
        <taxon>Gammaproteobacteria</taxon>
        <taxon>Alteromonadales</taxon>
        <taxon>Shewanellaceae</taxon>
        <taxon>Shewanella</taxon>
    </lineage>
</organism>
<dbReference type="Proteomes" id="UP001155604">
    <property type="component" value="Unassembled WGS sequence"/>
</dbReference>
<dbReference type="AlphaFoldDB" id="A0A9X3B1P9"/>
<keyword evidence="2" id="KW-1185">Reference proteome</keyword>
<proteinExistence type="predicted"/>
<name>A0A9X3B1P9_9GAMM</name>
<sequence>MGFFNSIFGKKAAPQRELNHPSQLNVGDMISIDDSFALPQQLRGQQLRVEAVHTYESERNQQAEWLLKGHGSDTLFLSIEEDDETYLAFSIKISRAQVEQLFDLEQFSALFDEPGHAELTTKELPADLTEKLQQWLGKQYHQVTFAAFGYFHRQDYRGQRPPQDANGATGEPFEYYLLLDDDESRAVEVEVYEGGDTDVLLTLYRPLTDIREYWPAK</sequence>
<evidence type="ECO:0000313" key="2">
    <source>
        <dbReference type="Proteomes" id="UP001155604"/>
    </source>
</evidence>
<evidence type="ECO:0000313" key="1">
    <source>
        <dbReference type="EMBL" id="MCT7946293.1"/>
    </source>
</evidence>
<protein>
    <submittedName>
        <fullName evidence="1">DUF4178 domain-containing protein</fullName>
    </submittedName>
</protein>
<comment type="caution">
    <text evidence="1">The sequence shown here is derived from an EMBL/GenBank/DDBJ whole genome shotgun (WGS) entry which is preliminary data.</text>
</comment>
<reference evidence="1" key="1">
    <citation type="journal article" date="2023" name="Int. J. Syst. Evol. Microbiol.">
        <title>&lt;i&gt;Shewanella septentrionalis&lt;/i&gt; sp. nov. and &lt;i&gt;Shewanella holmiensis&lt;/i&gt; sp. nov., isolated from Baltic Sea water and sediments.</title>
        <authorList>
            <person name="Martin-Rodriguez A.J."/>
            <person name="Thorell K."/>
            <person name="Joffre E."/>
            <person name="Jensie-Markopoulos S."/>
            <person name="Moore E.R.B."/>
            <person name="Sjoling A."/>
        </authorList>
    </citation>
    <scope>NUCLEOTIDE SEQUENCE</scope>
    <source>
        <strain evidence="1">SP1W3</strain>
    </source>
</reference>